<dbReference type="GO" id="GO:0008380">
    <property type="term" value="P:RNA splicing"/>
    <property type="evidence" value="ECO:0007669"/>
    <property type="project" value="UniProtKB-KW"/>
</dbReference>
<dbReference type="Pfam" id="PF00076">
    <property type="entry name" value="RRM_1"/>
    <property type="match status" value="4"/>
</dbReference>
<feature type="domain" description="RRM" evidence="11">
    <location>
        <begin position="574"/>
        <end position="652"/>
    </location>
</feature>
<dbReference type="CDD" id="cd12296">
    <property type="entry name" value="RRM1_Prp24"/>
    <property type="match status" value="1"/>
</dbReference>
<evidence type="ECO:0000256" key="3">
    <source>
        <dbReference type="ARBA" id="ARBA00022737"/>
    </source>
</evidence>
<dbReference type="FunFam" id="3.30.70.330:FF:000365">
    <property type="entry name" value="U4/U6 snRNA-associated-splicing factor PRP24"/>
    <property type="match status" value="1"/>
</dbReference>
<feature type="domain" description="RRM" evidence="11">
    <location>
        <begin position="666"/>
        <end position="748"/>
    </location>
</feature>
<dbReference type="PROSITE" id="PS50102">
    <property type="entry name" value="RRM"/>
    <property type="match status" value="3"/>
</dbReference>
<dbReference type="Gene3D" id="1.25.40.10">
    <property type="entry name" value="Tetratricopeptide repeat domain"/>
    <property type="match status" value="1"/>
</dbReference>
<dbReference type="GO" id="GO:0003723">
    <property type="term" value="F:RNA binding"/>
    <property type="evidence" value="ECO:0007669"/>
    <property type="project" value="UniProtKB-UniRule"/>
</dbReference>
<keyword evidence="6" id="KW-0539">Nucleus</keyword>
<dbReference type="SUPFAM" id="SSF48452">
    <property type="entry name" value="TPR-like"/>
    <property type="match status" value="1"/>
</dbReference>
<evidence type="ECO:0000256" key="9">
    <source>
        <dbReference type="PROSITE-ProRule" id="PRU00176"/>
    </source>
</evidence>
<feature type="region of interest" description="Disordered" evidence="10">
    <location>
        <begin position="441"/>
        <end position="510"/>
    </location>
</feature>
<keyword evidence="2" id="KW-0507">mRNA processing</keyword>
<dbReference type="InterPro" id="IPR003107">
    <property type="entry name" value="HAT"/>
</dbReference>
<keyword evidence="3" id="KW-0677">Repeat</keyword>
<dbReference type="AlphaFoldDB" id="A0A642V7P3"/>
<dbReference type="OrthoDB" id="360390at2759"/>
<evidence type="ECO:0000256" key="7">
    <source>
        <dbReference type="ARBA" id="ARBA00093374"/>
    </source>
</evidence>
<reference evidence="12" key="1">
    <citation type="journal article" date="2019" name="G3 (Bethesda)">
        <title>Genome Assemblies of Two Rare Opportunistic Yeast Pathogens: Diutina rugosa (syn. Candida rugosa) and Trichomonascus ciferrii (syn. Candida ciferrii).</title>
        <authorList>
            <person name="Mixao V."/>
            <person name="Saus E."/>
            <person name="Hansen A.P."/>
            <person name="Lass-Florl C."/>
            <person name="Gabaldon T."/>
        </authorList>
    </citation>
    <scope>NUCLEOTIDE SEQUENCE</scope>
    <source>
        <strain evidence="12">CBS 4856</strain>
    </source>
</reference>
<feature type="domain" description="RRM" evidence="11">
    <location>
        <begin position="502"/>
        <end position="583"/>
    </location>
</feature>
<dbReference type="InterPro" id="IPR012677">
    <property type="entry name" value="Nucleotide-bd_a/b_plait_sf"/>
</dbReference>
<evidence type="ECO:0000256" key="1">
    <source>
        <dbReference type="ARBA" id="ARBA00004123"/>
    </source>
</evidence>
<evidence type="ECO:0000256" key="6">
    <source>
        <dbReference type="ARBA" id="ARBA00023242"/>
    </source>
</evidence>
<dbReference type="GO" id="GO:0005688">
    <property type="term" value="C:U6 snRNP"/>
    <property type="evidence" value="ECO:0007669"/>
    <property type="project" value="UniProtKB-ARBA"/>
</dbReference>
<dbReference type="VEuPathDB" id="FungiDB:TRICI_002175"/>
<comment type="caution">
    <text evidence="12">The sequence shown here is derived from an EMBL/GenBank/DDBJ whole genome shotgun (WGS) entry which is preliminary data.</text>
</comment>
<dbReference type="Gene3D" id="3.30.70.330">
    <property type="match status" value="4"/>
</dbReference>
<dbReference type="SMART" id="SM00360">
    <property type="entry name" value="RRM"/>
    <property type="match status" value="3"/>
</dbReference>
<dbReference type="SMART" id="SM00386">
    <property type="entry name" value="HAT"/>
    <property type="match status" value="4"/>
</dbReference>
<evidence type="ECO:0000256" key="8">
    <source>
        <dbReference type="ARBA" id="ARBA00093627"/>
    </source>
</evidence>
<proteinExistence type="predicted"/>
<sequence>MWLDWINDDIRRDKDYHEIQQTMSLAVRECPSVSLWEKYGQFLVDLYNKKDLNRDDYSFLRQDMILSELAVGTETTSYYIPDSHRIWNIYMEFQTMVSGRNPEVLKTMYLQRLAVPHAYIEDTFSQYSTFITAHYNNDYEEEMLKANKIYAGAKKAVEYRDKWEIAIRDDPAISLYAEYIQWEQKRPKKYQNQELVKALYERALLVHPFIQEIWDDYLLFLCDKFYSQDVVDSVVDRSVKACPWSGTLWAHKIRLAEVYKCDEEEMFVIVSQLSGIPYFNSEEGLEEWKIVRTAWLSYLYRLNLESDDAYKEQVVAECTESVNRLVESKRKSYTMDLEQIIIEILTKLDCMDLARQVWEKTSKYHGKKSEFWIKWFQWEQVHGDYQSALDVINTPMSRNNIDWPERITQALVDYERINGTAYSTQHSIVKSRQKLKMVAEKRVQQEQQQNEEVVEVDPVGGGPVEDKKRAYSEVSSSQEPENGKASKATRTSENPSRDREHNSVVVTGLPSGTTEEHLRKFFADCGEMKSIYVSFDSTAASIEFSSHDYFLSALTKNQKNMNGSHITVVSGEGTTLWVTNFPAAETEQSMVDELSNYGTVVSIRFPSLKYNTNRRFCYVQLASQESAQKAVAELDGKPFRGAENIVVKISDPSKKQERTGPLSEGRELIVKGIDFKTVDENQVRSSFEKYGQIQKIHLPLANKSKKGEKLHDGYAFITFSTADEATSALAMNGVKLGNRYLNVSKASKNPPRSNKRIQSDPSKILKVNNVSDTVNQEQLKTVFEKVAPVVAVQISPKNGTATVEFNNISVSSFVFQFF</sequence>
<dbReference type="EMBL" id="SWFS01000151">
    <property type="protein sequence ID" value="KAA8915663.1"/>
    <property type="molecule type" value="Genomic_DNA"/>
</dbReference>
<dbReference type="InterPro" id="IPR000504">
    <property type="entry name" value="RRM_dom"/>
</dbReference>
<evidence type="ECO:0000313" key="12">
    <source>
        <dbReference type="EMBL" id="KAA8915663.1"/>
    </source>
</evidence>
<comment type="function">
    <text evidence="7">Functions as a recycling factor of the spliceosome, a machinery that forms on each precursor-messenger RNA (pre-mRNA) and catalyzes the removal of introns. Chaperones the re-annealing of U4 and U6 snRNAs (small nuclear RNAs) released from previous rounds of splicing, an initial step in reforming the U4/U6-U5 tri-snRNP (small nuclear ribonucleoprotein) that can reassemble into another spliceosome complex; this step involves binding U6 and facilitating the unwinding of the U6 internal stem loop, followed by base-pairing of U6 to U4.</text>
</comment>
<comment type="subcellular location">
    <subcellularLocation>
        <location evidence="1">Nucleus</location>
    </subcellularLocation>
</comment>
<dbReference type="InterPro" id="IPR034397">
    <property type="entry name" value="Prp24_RRM1"/>
</dbReference>
<dbReference type="PANTHER" id="PTHR24012">
    <property type="entry name" value="RNA BINDING PROTEIN"/>
    <property type="match status" value="1"/>
</dbReference>
<dbReference type="SUPFAM" id="SSF54928">
    <property type="entry name" value="RNA-binding domain, RBD"/>
    <property type="match status" value="3"/>
</dbReference>
<dbReference type="InterPro" id="IPR011990">
    <property type="entry name" value="TPR-like_helical_dom_sf"/>
</dbReference>
<protein>
    <recommendedName>
        <fullName evidence="8">U4/U6 snRNA-associated-splicing factor PRP24</fullName>
    </recommendedName>
</protein>
<dbReference type="Proteomes" id="UP000761534">
    <property type="component" value="Unassembled WGS sequence"/>
</dbReference>
<name>A0A642V7P3_9ASCO</name>
<evidence type="ECO:0000256" key="2">
    <source>
        <dbReference type="ARBA" id="ARBA00022664"/>
    </source>
</evidence>
<dbReference type="InterPro" id="IPR035979">
    <property type="entry name" value="RBD_domain_sf"/>
</dbReference>
<evidence type="ECO:0000256" key="10">
    <source>
        <dbReference type="SAM" id="MobiDB-lite"/>
    </source>
</evidence>
<evidence type="ECO:0000259" key="11">
    <source>
        <dbReference type="PROSITE" id="PS50102"/>
    </source>
</evidence>
<organism evidence="12 13">
    <name type="scientific">Trichomonascus ciferrii</name>
    <dbReference type="NCBI Taxonomy" id="44093"/>
    <lineage>
        <taxon>Eukaryota</taxon>
        <taxon>Fungi</taxon>
        <taxon>Dikarya</taxon>
        <taxon>Ascomycota</taxon>
        <taxon>Saccharomycotina</taxon>
        <taxon>Dipodascomycetes</taxon>
        <taxon>Dipodascales</taxon>
        <taxon>Trichomonascaceae</taxon>
        <taxon>Trichomonascus</taxon>
        <taxon>Trichomonascus ciferrii complex</taxon>
    </lineage>
</organism>
<evidence type="ECO:0000256" key="4">
    <source>
        <dbReference type="ARBA" id="ARBA00022884"/>
    </source>
</evidence>
<keyword evidence="5" id="KW-0508">mRNA splicing</keyword>
<dbReference type="GO" id="GO:0006397">
    <property type="term" value="P:mRNA processing"/>
    <property type="evidence" value="ECO:0007669"/>
    <property type="project" value="UniProtKB-KW"/>
</dbReference>
<keyword evidence="4 9" id="KW-0694">RNA-binding</keyword>
<evidence type="ECO:0000313" key="13">
    <source>
        <dbReference type="Proteomes" id="UP000761534"/>
    </source>
</evidence>
<keyword evidence="13" id="KW-1185">Reference proteome</keyword>
<accession>A0A642V7P3</accession>
<evidence type="ECO:0000256" key="5">
    <source>
        <dbReference type="ARBA" id="ARBA00023187"/>
    </source>
</evidence>
<gene>
    <name evidence="12" type="ORF">TRICI_002175</name>
</gene>